<gene>
    <name evidence="4" type="ORF">D7B24_007109</name>
</gene>
<proteinExistence type="inferred from homology"/>
<dbReference type="EMBL" id="RBVV01000054">
    <property type="protein sequence ID" value="RNJ56620.1"/>
    <property type="molecule type" value="Genomic_DNA"/>
</dbReference>
<feature type="compositionally biased region" description="Basic and acidic residues" evidence="3">
    <location>
        <begin position="264"/>
        <end position="274"/>
    </location>
</feature>
<organism evidence="4 5">
    <name type="scientific">Verticillium nonalfalfae</name>
    <dbReference type="NCBI Taxonomy" id="1051616"/>
    <lineage>
        <taxon>Eukaryota</taxon>
        <taxon>Fungi</taxon>
        <taxon>Dikarya</taxon>
        <taxon>Ascomycota</taxon>
        <taxon>Pezizomycotina</taxon>
        <taxon>Sordariomycetes</taxon>
        <taxon>Hypocreomycetidae</taxon>
        <taxon>Glomerellales</taxon>
        <taxon>Plectosphaerellaceae</taxon>
        <taxon>Verticillium</taxon>
    </lineage>
</organism>
<evidence type="ECO:0000313" key="5">
    <source>
        <dbReference type="Proteomes" id="UP000267145"/>
    </source>
</evidence>
<dbReference type="STRING" id="1051616.A0A3M9YC18"/>
<evidence type="ECO:0000256" key="3">
    <source>
        <dbReference type="SAM" id="MobiDB-lite"/>
    </source>
</evidence>
<comment type="similarity">
    <text evidence="1">Belongs to the AIM32 family.</text>
</comment>
<feature type="region of interest" description="Disordered" evidence="3">
    <location>
        <begin position="1"/>
        <end position="42"/>
    </location>
</feature>
<dbReference type="GeneID" id="39610798"/>
<evidence type="ECO:0000256" key="1">
    <source>
        <dbReference type="ARBA" id="ARBA00038208"/>
    </source>
</evidence>
<feature type="region of interest" description="Disordered" evidence="3">
    <location>
        <begin position="261"/>
        <end position="286"/>
    </location>
</feature>
<dbReference type="AlphaFoldDB" id="A0A3M9YC18"/>
<dbReference type="CDD" id="cd03062">
    <property type="entry name" value="TRX_Fd_Sucrase"/>
    <property type="match status" value="1"/>
</dbReference>
<dbReference type="PANTHER" id="PTHR31902:SF7">
    <property type="entry name" value="ALTERED INHERITANCE OF MITOCHONDRIA PROTEIN 32"/>
    <property type="match status" value="1"/>
</dbReference>
<reference evidence="4 5" key="1">
    <citation type="submission" date="2018-10" db="EMBL/GenBank/DDBJ databases">
        <title>Genome sequence of Verticillium nonalfalfae VnAa140.</title>
        <authorList>
            <person name="Stajich J.E."/>
            <person name="Kasson M.T."/>
        </authorList>
    </citation>
    <scope>NUCLEOTIDE SEQUENCE [LARGE SCALE GENOMIC DNA]</scope>
    <source>
        <strain evidence="4 5">VnAa140</strain>
    </source>
</reference>
<evidence type="ECO:0000256" key="2">
    <source>
        <dbReference type="ARBA" id="ARBA00040895"/>
    </source>
</evidence>
<dbReference type="InterPro" id="IPR009737">
    <property type="entry name" value="Aim32/Apd1-like"/>
</dbReference>
<dbReference type="InterPro" id="IPR036249">
    <property type="entry name" value="Thioredoxin-like_sf"/>
</dbReference>
<dbReference type="PANTHER" id="PTHR31902">
    <property type="entry name" value="ACTIN PATCHES DISTAL PROTEIN 1"/>
    <property type="match status" value="1"/>
</dbReference>
<evidence type="ECO:0000313" key="4">
    <source>
        <dbReference type="EMBL" id="RNJ56620.1"/>
    </source>
</evidence>
<dbReference type="Gene3D" id="3.40.30.10">
    <property type="entry name" value="Glutaredoxin"/>
    <property type="match status" value="1"/>
</dbReference>
<accession>A0A3M9YC18</accession>
<keyword evidence="5" id="KW-1185">Reference proteome</keyword>
<dbReference type="Pfam" id="PF06999">
    <property type="entry name" value="Suc_Fer-like"/>
    <property type="match status" value="1"/>
</dbReference>
<name>A0A3M9YC18_9PEZI</name>
<comment type="caution">
    <text evidence="4">The sequence shown here is derived from an EMBL/GenBank/DDBJ whole genome shotgun (WGS) entry which is preliminary data.</text>
</comment>
<dbReference type="Proteomes" id="UP000267145">
    <property type="component" value="Unassembled WGS sequence"/>
</dbReference>
<protein>
    <recommendedName>
        <fullName evidence="2">Altered inheritance of mitochondria protein 32</fullName>
    </recommendedName>
</protein>
<dbReference type="SUPFAM" id="SSF52833">
    <property type="entry name" value="Thioredoxin-like"/>
    <property type="match status" value="1"/>
</dbReference>
<sequence>MVSQILGPEAEFRETANRPVCDSQGAATPTSDPTVAASAPDPPFATVPTCPAPTCSCAPTPPGLDIDHTSPLNGVISGYAEQVLVCTGRDDWASRIEEEDSGDNLAADLKELFGRGGAYSDPFHNVSVLNASFPSSTPRRRAELQTTSAYLLPSFKYVPFLPRVSFESVQALAKGYLLPEALHPVHDGLSPVHRDRLLRKEAYREMLYGVQDVQDVLVLICGHGGRDARCGITGPVLRSEFETQLDAADVHVLKGEVEGDVEENQGRRLEEGATARDGGGEGAPQRGAAAARVGLISHIGGHKFAGNVIVYVPPGMKAQDGTEHGLAGKGIWYGRVEPRHVEGIVKETILGGRVIADMFRGGIDQQRKILRM</sequence>
<dbReference type="RefSeq" id="XP_028494778.1">
    <property type="nucleotide sequence ID" value="XM_028641224.1"/>
</dbReference>